<organism evidence="2 3">
    <name type="scientific">Lujinxingia litoralis</name>
    <dbReference type="NCBI Taxonomy" id="2211119"/>
    <lineage>
        <taxon>Bacteria</taxon>
        <taxon>Deltaproteobacteria</taxon>
        <taxon>Bradymonadales</taxon>
        <taxon>Lujinxingiaceae</taxon>
        <taxon>Lujinxingia</taxon>
    </lineage>
</organism>
<dbReference type="RefSeq" id="WP_111731329.1">
    <property type="nucleotide sequence ID" value="NZ_QHKO01000013.1"/>
</dbReference>
<dbReference type="EMBL" id="QHKO01000013">
    <property type="protein sequence ID" value="RAL20152.1"/>
    <property type="molecule type" value="Genomic_DNA"/>
</dbReference>
<sequence>MKRGRRALAGVGVMLLVLGVAAVGYAQGRDADGSRMQARQLAPGASHSDAISPPRDREDWFFVRVDEARELTFSLRAQRGEAKMTLELQGATGDRLGVSTTEGGKTALARRVNPGIYYVRVSGEGGRYELRVR</sequence>
<comment type="caution">
    <text evidence="2">The sequence shown here is derived from an EMBL/GenBank/DDBJ whole genome shotgun (WGS) entry which is preliminary data.</text>
</comment>
<keyword evidence="3" id="KW-1185">Reference proteome</keyword>
<proteinExistence type="predicted"/>
<dbReference type="Gene3D" id="2.60.120.380">
    <property type="match status" value="1"/>
</dbReference>
<dbReference type="SUPFAM" id="SSF89260">
    <property type="entry name" value="Collagen-binding domain"/>
    <property type="match status" value="1"/>
</dbReference>
<reference evidence="2 3" key="1">
    <citation type="submission" date="2018-05" db="EMBL/GenBank/DDBJ databases">
        <title>Lujinxingia marina gen. nov. sp. nov., a new facultative anaerobic member of the class Deltaproteobacteria, and proposal of Lujinxingaceae fam. nov.</title>
        <authorList>
            <person name="Li C.-M."/>
        </authorList>
    </citation>
    <scope>NUCLEOTIDE SEQUENCE [LARGE SCALE GENOMIC DNA]</scope>
    <source>
        <strain evidence="2 3">B210</strain>
    </source>
</reference>
<evidence type="ECO:0000313" key="3">
    <source>
        <dbReference type="Proteomes" id="UP000249169"/>
    </source>
</evidence>
<gene>
    <name evidence="2" type="ORF">DL240_18205</name>
</gene>
<accession>A0A328C4C1</accession>
<dbReference type="AlphaFoldDB" id="A0A328C4C1"/>
<dbReference type="OrthoDB" id="5517852at2"/>
<evidence type="ECO:0008006" key="4">
    <source>
        <dbReference type="Google" id="ProtNLM"/>
    </source>
</evidence>
<evidence type="ECO:0000313" key="2">
    <source>
        <dbReference type="EMBL" id="RAL20152.1"/>
    </source>
</evidence>
<dbReference type="Proteomes" id="UP000249169">
    <property type="component" value="Unassembled WGS sequence"/>
</dbReference>
<evidence type="ECO:0000256" key="1">
    <source>
        <dbReference type="SAM" id="MobiDB-lite"/>
    </source>
</evidence>
<protein>
    <recommendedName>
        <fullName evidence="4">Peptidase C-terminal archaeal/bacterial domain-containing protein</fullName>
    </recommendedName>
</protein>
<feature type="region of interest" description="Disordered" evidence="1">
    <location>
        <begin position="34"/>
        <end position="54"/>
    </location>
</feature>
<name>A0A328C4C1_9DELT</name>